<dbReference type="InterPro" id="IPR006766">
    <property type="entry name" value="EXORDIUM-like"/>
</dbReference>
<comment type="subcellular location">
    <subcellularLocation>
        <location evidence="1">Secreted</location>
        <location evidence="1">Extracellular space</location>
        <location evidence="1">Apoplast</location>
    </subcellularLocation>
</comment>
<reference evidence="6" key="1">
    <citation type="submission" date="2019-03" db="EMBL/GenBank/DDBJ databases">
        <authorList>
            <person name="Mank J."/>
            <person name="Almeida P."/>
        </authorList>
    </citation>
    <scope>NUCLEOTIDE SEQUENCE</scope>
    <source>
        <strain evidence="6">78183</strain>
    </source>
</reference>
<dbReference type="PANTHER" id="PTHR31279">
    <property type="entry name" value="PROTEIN EXORDIUM-LIKE 5"/>
    <property type="match status" value="1"/>
</dbReference>
<comment type="similarity">
    <text evidence="5">Belongs to the EXORDIUM family.</text>
</comment>
<keyword evidence="3" id="KW-0964">Secreted</keyword>
<dbReference type="Pfam" id="PF04674">
    <property type="entry name" value="Phi_1"/>
    <property type="match status" value="2"/>
</dbReference>
<proteinExistence type="inferred from homology"/>
<evidence type="ECO:0000256" key="2">
    <source>
        <dbReference type="ARBA" id="ARBA00022523"/>
    </source>
</evidence>
<accession>A0A6N2LQS9</accession>
<evidence type="ECO:0000313" key="6">
    <source>
        <dbReference type="EMBL" id="VFU42542.1"/>
    </source>
</evidence>
<sequence>MSGGELSWYNEVIGWVQCQLDRNSRNPHTNTLRFMHVALGDPRGPGVSESGVQPLLLYVADHLGSTFTPSGPTRCERGLVRATNRMPRVPLPLSWPGTSSDTHGLLSFFTFSSSASSVQQQENLRARSNQEPLLFQYHNGALLTGEVSINLIWYGQFRPSQRAIVSDFIASLSSRKPTKAQPSVATWWKATEKYYNLVKTKNTSPLLLSVGAQVLDESYSLGNRSLTSRSVCSSKCGTHGSSVSAQKINANLWPTERPSVAPNNDVGLDGMVINLAGLLAGTATNPFENGYFQGPKEAPLEAASACPGSMPRCVSWLCRGFVGGLYNWR</sequence>
<protein>
    <submittedName>
        <fullName evidence="6">Uncharacterized protein</fullName>
    </submittedName>
</protein>
<keyword evidence="2" id="KW-0052">Apoplast</keyword>
<organism evidence="6">
    <name type="scientific">Salix viminalis</name>
    <name type="common">Common osier</name>
    <name type="synonym">Basket willow</name>
    <dbReference type="NCBI Taxonomy" id="40686"/>
    <lineage>
        <taxon>Eukaryota</taxon>
        <taxon>Viridiplantae</taxon>
        <taxon>Streptophyta</taxon>
        <taxon>Embryophyta</taxon>
        <taxon>Tracheophyta</taxon>
        <taxon>Spermatophyta</taxon>
        <taxon>Magnoliopsida</taxon>
        <taxon>eudicotyledons</taxon>
        <taxon>Gunneridae</taxon>
        <taxon>Pentapetalae</taxon>
        <taxon>rosids</taxon>
        <taxon>fabids</taxon>
        <taxon>Malpighiales</taxon>
        <taxon>Salicaceae</taxon>
        <taxon>Saliceae</taxon>
        <taxon>Salix</taxon>
    </lineage>
</organism>
<evidence type="ECO:0000256" key="4">
    <source>
        <dbReference type="ARBA" id="ARBA00022729"/>
    </source>
</evidence>
<name>A0A6N2LQS9_SALVM</name>
<dbReference type="PANTHER" id="PTHR31279:SF66">
    <property type="entry name" value="PHOSPHATE-RESPONSIVE 1 FAMILY PROTEIN"/>
    <property type="match status" value="1"/>
</dbReference>
<evidence type="ECO:0000256" key="3">
    <source>
        <dbReference type="ARBA" id="ARBA00022525"/>
    </source>
</evidence>
<keyword evidence="4" id="KW-0732">Signal</keyword>
<dbReference type="AlphaFoldDB" id="A0A6N2LQS9"/>
<dbReference type="EMBL" id="CAADRP010001585">
    <property type="protein sequence ID" value="VFU42542.1"/>
    <property type="molecule type" value="Genomic_DNA"/>
</dbReference>
<evidence type="ECO:0000256" key="1">
    <source>
        <dbReference type="ARBA" id="ARBA00004271"/>
    </source>
</evidence>
<gene>
    <name evidence="6" type="ORF">SVIM_LOCUS256095</name>
</gene>
<evidence type="ECO:0000256" key="5">
    <source>
        <dbReference type="ARBA" id="ARBA00023591"/>
    </source>
</evidence>
<dbReference type="GO" id="GO:0048046">
    <property type="term" value="C:apoplast"/>
    <property type="evidence" value="ECO:0007669"/>
    <property type="project" value="UniProtKB-SubCell"/>
</dbReference>